<gene>
    <name evidence="1" type="ORF">Syn7803US120_173</name>
</gene>
<sequence length="391" mass="42950">MAVNEYLTRTPTNSGNRKCWTLSFWVKRNAVAANQNPENTSGSFFNFYTTQGASPYQAVASFNNDATIQIGRNEGGSDHQLNTTTKYRDVGNWMHLLIKWDVSNPVSQERLQLYVNGALESNVTGTYPSLNYNGAVSTTVQHTIATVIAGGVPYAPSGPSQQYFDWFFVDGQALTSEVFGFYKEGDGYISAGHLEATDFKPGQWSPRLPKSIKYTINRSGGFGVNGFYLPMNDSSNPGADFHCAPNSIIKLKGEDLPQPRNGAPTTTDAYVSELRQEVSTLGFDGAVKLLRSGGYLNLGTGHSDLVPGSGDFTLECFLYPQQFGNFPVIVDSRVTDSGDANGFFFGFNTNGQLYLYTHSGERNAVTLTRGNWYHIALVRQSNVFKLRVSLI</sequence>
<dbReference type="SUPFAM" id="SSF49899">
    <property type="entry name" value="Concanavalin A-like lectins/glucanases"/>
    <property type="match status" value="2"/>
</dbReference>
<accession>A0A0E3FHT7</accession>
<dbReference type="InterPro" id="IPR013320">
    <property type="entry name" value="ConA-like_dom_sf"/>
</dbReference>
<evidence type="ECO:0000313" key="1">
    <source>
        <dbReference type="EMBL" id="AIX26894.1"/>
    </source>
</evidence>
<protein>
    <submittedName>
        <fullName evidence="1">Uncharacterized protein</fullName>
    </submittedName>
</protein>
<organism evidence="1 2">
    <name type="scientific">Synechococcus phage ACG-2014i</name>
    <dbReference type="NCBI Taxonomy" id="1493513"/>
    <lineage>
        <taxon>Viruses</taxon>
        <taxon>Duplodnaviria</taxon>
        <taxon>Heunggongvirae</taxon>
        <taxon>Uroviricota</taxon>
        <taxon>Caudoviricetes</taxon>
        <taxon>Pantevenvirales</taxon>
        <taxon>Kyanoviridae</taxon>
        <taxon>Chalconvirus</taxon>
        <taxon>Chalconvirus acg2014i</taxon>
    </lineage>
</organism>
<dbReference type="GeneID" id="24405020"/>
<reference evidence="1 2" key="1">
    <citation type="submission" date="2013-12" db="EMBL/GenBank/DDBJ databases">
        <title>Ecological redundancy of diverse viral populations within a natural community.</title>
        <authorList>
            <person name="Gregory A.C."/>
            <person name="LaButti K."/>
            <person name="Copeland A."/>
            <person name="Woyke T."/>
            <person name="Sullivan M.B."/>
        </authorList>
    </citation>
    <scope>NUCLEOTIDE SEQUENCE [LARGE SCALE GENOMIC DNA]</scope>
    <source>
        <strain evidence="1">Syn7803US120</strain>
    </source>
</reference>
<proteinExistence type="predicted"/>
<dbReference type="EMBL" id="KJ019082">
    <property type="protein sequence ID" value="AIX26894.1"/>
    <property type="molecule type" value="Genomic_DNA"/>
</dbReference>
<dbReference type="KEGG" id="vg:24405020"/>
<keyword evidence="2" id="KW-1185">Reference proteome</keyword>
<evidence type="ECO:0000313" key="2">
    <source>
        <dbReference type="Proteomes" id="UP000033009"/>
    </source>
</evidence>
<dbReference type="Pfam" id="PF13385">
    <property type="entry name" value="Laminin_G_3"/>
    <property type="match status" value="2"/>
</dbReference>
<dbReference type="RefSeq" id="YP_009140962.1">
    <property type="nucleotide sequence ID" value="NC_027132.1"/>
</dbReference>
<dbReference type="Proteomes" id="UP000033009">
    <property type="component" value="Segment"/>
</dbReference>
<name>A0A0E3FHT7_9CAUD</name>
<dbReference type="Gene3D" id="2.60.120.200">
    <property type="match status" value="2"/>
</dbReference>